<feature type="compositionally biased region" description="Polar residues" evidence="1">
    <location>
        <begin position="693"/>
        <end position="703"/>
    </location>
</feature>
<keyword evidence="3" id="KW-1185">Reference proteome</keyword>
<evidence type="ECO:0000313" key="2">
    <source>
        <dbReference type="EMBL" id="KAF9443386.1"/>
    </source>
</evidence>
<reference evidence="2" key="1">
    <citation type="submission" date="2020-11" db="EMBL/GenBank/DDBJ databases">
        <authorList>
            <consortium name="DOE Joint Genome Institute"/>
            <person name="Ahrendt S."/>
            <person name="Riley R."/>
            <person name="Andreopoulos W."/>
            <person name="Labutti K."/>
            <person name="Pangilinan J."/>
            <person name="Ruiz-Duenas F.J."/>
            <person name="Barrasa J.M."/>
            <person name="Sanchez-Garcia M."/>
            <person name="Camarero S."/>
            <person name="Miyauchi S."/>
            <person name="Serrano A."/>
            <person name="Linde D."/>
            <person name="Babiker R."/>
            <person name="Drula E."/>
            <person name="Ayuso-Fernandez I."/>
            <person name="Pacheco R."/>
            <person name="Padilla G."/>
            <person name="Ferreira P."/>
            <person name="Barriuso J."/>
            <person name="Kellner H."/>
            <person name="Castanera R."/>
            <person name="Alfaro M."/>
            <person name="Ramirez L."/>
            <person name="Pisabarro A.G."/>
            <person name="Kuo A."/>
            <person name="Tritt A."/>
            <person name="Lipzen A."/>
            <person name="He G."/>
            <person name="Yan M."/>
            <person name="Ng V."/>
            <person name="Cullen D."/>
            <person name="Martin F."/>
            <person name="Rosso M.-N."/>
            <person name="Henrissat B."/>
            <person name="Hibbett D."/>
            <person name="Martinez A.T."/>
            <person name="Grigoriev I.V."/>
        </authorList>
    </citation>
    <scope>NUCLEOTIDE SEQUENCE</scope>
    <source>
        <strain evidence="2">MF-IS2</strain>
    </source>
</reference>
<accession>A0A9P5X5U7</accession>
<dbReference type="OrthoDB" id="3243413at2759"/>
<gene>
    <name evidence="2" type="ORF">P691DRAFT_713352</name>
</gene>
<feature type="compositionally biased region" description="Acidic residues" evidence="1">
    <location>
        <begin position="375"/>
        <end position="387"/>
    </location>
</feature>
<dbReference type="Proteomes" id="UP000807342">
    <property type="component" value="Unassembled WGS sequence"/>
</dbReference>
<evidence type="ECO:0000313" key="3">
    <source>
        <dbReference type="Proteomes" id="UP000807342"/>
    </source>
</evidence>
<feature type="compositionally biased region" description="Low complexity" evidence="1">
    <location>
        <begin position="525"/>
        <end position="540"/>
    </location>
</feature>
<feature type="compositionally biased region" description="Basic and acidic residues" evidence="1">
    <location>
        <begin position="494"/>
        <end position="505"/>
    </location>
</feature>
<feature type="compositionally biased region" description="Low complexity" evidence="1">
    <location>
        <begin position="643"/>
        <end position="677"/>
    </location>
</feature>
<dbReference type="AlphaFoldDB" id="A0A9P5X5U7"/>
<feature type="region of interest" description="Disordered" evidence="1">
    <location>
        <begin position="186"/>
        <end position="333"/>
    </location>
</feature>
<sequence length="716" mass="74571">MVKRPKSPEPVEDSKFLAVVHPFPLNANMEIPNDFKEFMYWLASVVGKDYALSAYYKPSARGMVVAEVSKTFPNFDALLGEHRWVQFLQKASNEERERRTQVYYSTYSNGRALQKDGWKCLFADDALFSDFRPVNRKIKNPYPPTLWCDVPYEDPTNKVLCRPLPVATKAPPPRAPAPIPGSTGWISQRAGGQPLGAAFADKKGGPSKGGPAPAQLKGKGKSPMNPDAWRTPIMAKSPSTSSAPTANNTNLPSKSSWGKPLAPATASTALNTTVPSPRSASPVSATTTTEDTASTTTSVSPPSTISRALTSPPPGLVPPALTGGRPANPRGSSSIIMLQGQFASPTSPTSPAALSATSSMGGASLVLAAASDFDSEEWSGGDDDDGFEFPSASAVTPRDELAAPRTGRGQGKGKYSSGNVNAKENHSENLWSKVPVTAGRTFRKVIEEDEICPVHGVVCSKGICSVMKKKKRDKENATKRAEREKERAKRKKAKNESRGGGPEEKSVEDDDEAGDDDENEEAKSVSEAAPSVVGSVSPSKKGSEVPTVFTAPRRGNWGPAKARNAKRKGNENASAQATDQDDGAESIVISSARPNSSIKSAPSVASAYAASTGSKSAIRPSGAATVASSTIGTGARSPLASEWGASAPPSVSAAWASASASVAGSATGSSAVSAPATQWGAPPGLPASDSIRSDVTVTTNETGVWSRGGLSGKGGA</sequence>
<feature type="region of interest" description="Disordered" evidence="1">
    <location>
        <begin position="375"/>
        <end position="426"/>
    </location>
</feature>
<feature type="compositionally biased region" description="Basic and acidic residues" evidence="1">
    <location>
        <begin position="473"/>
        <end position="487"/>
    </location>
</feature>
<feature type="compositionally biased region" description="Low complexity" evidence="1">
    <location>
        <begin position="237"/>
        <end position="250"/>
    </location>
</feature>
<dbReference type="EMBL" id="MU151481">
    <property type="protein sequence ID" value="KAF9443386.1"/>
    <property type="molecule type" value="Genomic_DNA"/>
</dbReference>
<proteinExistence type="predicted"/>
<evidence type="ECO:0000256" key="1">
    <source>
        <dbReference type="SAM" id="MobiDB-lite"/>
    </source>
</evidence>
<protein>
    <submittedName>
        <fullName evidence="2">Uncharacterized protein</fullName>
    </submittedName>
</protein>
<feature type="compositionally biased region" description="Polar residues" evidence="1">
    <location>
        <begin position="588"/>
        <end position="599"/>
    </location>
</feature>
<feature type="non-terminal residue" evidence="2">
    <location>
        <position position="716"/>
    </location>
</feature>
<name>A0A9P5X5U7_9AGAR</name>
<feature type="compositionally biased region" description="Low complexity" evidence="1">
    <location>
        <begin position="600"/>
        <end position="611"/>
    </location>
</feature>
<feature type="region of interest" description="Disordered" evidence="1">
    <location>
        <begin position="469"/>
        <end position="716"/>
    </location>
</feature>
<comment type="caution">
    <text evidence="2">The sequence shown here is derived from an EMBL/GenBank/DDBJ whole genome shotgun (WGS) entry which is preliminary data.</text>
</comment>
<organism evidence="2 3">
    <name type="scientific">Macrolepiota fuliginosa MF-IS2</name>
    <dbReference type="NCBI Taxonomy" id="1400762"/>
    <lineage>
        <taxon>Eukaryota</taxon>
        <taxon>Fungi</taxon>
        <taxon>Dikarya</taxon>
        <taxon>Basidiomycota</taxon>
        <taxon>Agaricomycotina</taxon>
        <taxon>Agaricomycetes</taxon>
        <taxon>Agaricomycetidae</taxon>
        <taxon>Agaricales</taxon>
        <taxon>Agaricineae</taxon>
        <taxon>Agaricaceae</taxon>
        <taxon>Macrolepiota</taxon>
    </lineage>
</organism>
<feature type="compositionally biased region" description="Acidic residues" evidence="1">
    <location>
        <begin position="506"/>
        <end position="520"/>
    </location>
</feature>
<feature type="compositionally biased region" description="Low complexity" evidence="1">
    <location>
        <begin position="272"/>
        <end position="306"/>
    </location>
</feature>